<comment type="subunit">
    <text evidence="3">DNA polymerase III contains a core (composed of alpha, epsilon and theta chains) that associates with a tau subunit. This core dimerizes to form the POLIII' complex. PolIII' associates with the gamma complex (composed of gamma, delta, delta', psi and chi chains) and with the beta chain to form the complete DNA polymerase III complex.</text>
</comment>
<dbReference type="GO" id="GO:0008408">
    <property type="term" value="F:3'-5' exonuclease activity"/>
    <property type="evidence" value="ECO:0007669"/>
    <property type="project" value="TreeGrafter"/>
</dbReference>
<dbReference type="GO" id="GO:0005829">
    <property type="term" value="C:cytosol"/>
    <property type="evidence" value="ECO:0007669"/>
    <property type="project" value="TreeGrafter"/>
</dbReference>
<dbReference type="PANTHER" id="PTHR30231:SF41">
    <property type="entry name" value="DNA POLYMERASE III SUBUNIT EPSILON"/>
    <property type="match status" value="1"/>
</dbReference>
<evidence type="ECO:0000256" key="1">
    <source>
        <dbReference type="ARBA" id="ARBA00012417"/>
    </source>
</evidence>
<dbReference type="CDD" id="cd06127">
    <property type="entry name" value="DEDDh"/>
    <property type="match status" value="1"/>
</dbReference>
<comment type="function">
    <text evidence="2">DNA polymerase III is a complex, multichain enzyme responsible for most of the replicative synthesis in bacteria. The epsilon subunit contain the editing function and is a proofreading 3'-5' exonuclease.</text>
</comment>
<dbReference type="EMBL" id="FNAH01000005">
    <property type="protein sequence ID" value="SDE25851.1"/>
    <property type="molecule type" value="Genomic_DNA"/>
</dbReference>
<protein>
    <recommendedName>
        <fullName evidence="1">DNA-directed DNA polymerase</fullName>
        <ecNumber evidence="1">2.7.7.7</ecNumber>
    </recommendedName>
</protein>
<accession>A0A1G7BFJ1</accession>
<evidence type="ECO:0000313" key="7">
    <source>
        <dbReference type="EMBL" id="SDE25851.1"/>
    </source>
</evidence>
<dbReference type="GO" id="GO:0003677">
    <property type="term" value="F:DNA binding"/>
    <property type="evidence" value="ECO:0007669"/>
    <property type="project" value="InterPro"/>
</dbReference>
<dbReference type="STRING" id="591205.SAMN05421538_10581"/>
<organism evidence="7 8">
    <name type="scientific">Paracoccus isoporae</name>
    <dbReference type="NCBI Taxonomy" id="591205"/>
    <lineage>
        <taxon>Bacteria</taxon>
        <taxon>Pseudomonadati</taxon>
        <taxon>Pseudomonadota</taxon>
        <taxon>Alphaproteobacteria</taxon>
        <taxon>Rhodobacterales</taxon>
        <taxon>Paracoccaceae</taxon>
        <taxon>Paracoccus</taxon>
    </lineage>
</organism>
<dbReference type="RefSeq" id="WP_245727221.1">
    <property type="nucleotide sequence ID" value="NZ_FNAH01000005.1"/>
</dbReference>
<dbReference type="Proteomes" id="UP000199344">
    <property type="component" value="Unassembled WGS sequence"/>
</dbReference>
<evidence type="ECO:0000259" key="6">
    <source>
        <dbReference type="SMART" id="SM00479"/>
    </source>
</evidence>
<dbReference type="Gene3D" id="3.30.420.10">
    <property type="entry name" value="Ribonuclease H-like superfamily/Ribonuclease H"/>
    <property type="match status" value="1"/>
</dbReference>
<feature type="transmembrane region" description="Helical" evidence="5">
    <location>
        <begin position="9"/>
        <end position="31"/>
    </location>
</feature>
<evidence type="ECO:0000256" key="2">
    <source>
        <dbReference type="ARBA" id="ARBA00025483"/>
    </source>
</evidence>
<dbReference type="SUPFAM" id="SSF53098">
    <property type="entry name" value="Ribonuclease H-like"/>
    <property type="match status" value="1"/>
</dbReference>
<proteinExistence type="predicted"/>
<keyword evidence="5" id="KW-0812">Transmembrane</keyword>
<name>A0A1G7BFJ1_9RHOB</name>
<evidence type="ECO:0000256" key="4">
    <source>
        <dbReference type="ARBA" id="ARBA00049244"/>
    </source>
</evidence>
<keyword evidence="5" id="KW-1133">Transmembrane helix</keyword>
<dbReference type="InterPro" id="IPR013520">
    <property type="entry name" value="Ribonucl_H"/>
</dbReference>
<dbReference type="GO" id="GO:0003887">
    <property type="term" value="F:DNA-directed DNA polymerase activity"/>
    <property type="evidence" value="ECO:0007669"/>
    <property type="project" value="UniProtKB-EC"/>
</dbReference>
<dbReference type="SMART" id="SM00479">
    <property type="entry name" value="EXOIII"/>
    <property type="match status" value="1"/>
</dbReference>
<evidence type="ECO:0000256" key="3">
    <source>
        <dbReference type="ARBA" id="ARBA00026073"/>
    </source>
</evidence>
<dbReference type="InterPro" id="IPR012337">
    <property type="entry name" value="RNaseH-like_sf"/>
</dbReference>
<comment type="catalytic activity">
    <reaction evidence="4">
        <text>DNA(n) + a 2'-deoxyribonucleoside 5'-triphosphate = DNA(n+1) + diphosphate</text>
        <dbReference type="Rhea" id="RHEA:22508"/>
        <dbReference type="Rhea" id="RHEA-COMP:17339"/>
        <dbReference type="Rhea" id="RHEA-COMP:17340"/>
        <dbReference type="ChEBI" id="CHEBI:33019"/>
        <dbReference type="ChEBI" id="CHEBI:61560"/>
        <dbReference type="ChEBI" id="CHEBI:173112"/>
        <dbReference type="EC" id="2.7.7.7"/>
    </reaction>
</comment>
<dbReference type="PANTHER" id="PTHR30231">
    <property type="entry name" value="DNA POLYMERASE III SUBUNIT EPSILON"/>
    <property type="match status" value="1"/>
</dbReference>
<dbReference type="GO" id="GO:0045004">
    <property type="term" value="P:DNA replication proofreading"/>
    <property type="evidence" value="ECO:0007669"/>
    <property type="project" value="TreeGrafter"/>
</dbReference>
<dbReference type="NCBIfam" id="TIGR00573">
    <property type="entry name" value="dnaq"/>
    <property type="match status" value="1"/>
</dbReference>
<sequence length="654" mass="68937">MRLPLRRRVLLIFAVLGAGVAMLVLAALGLAWRGLRAGEGSPAGLVDALSLIALIGGLGSLVLISCIWFLLDRHLARPVERLTGALLTGTGPDPQEARDLPELAQAVAGAAAARDRAARVLDAAMAAHAEADAQDKRLLEHLLSDIGAGAVMADGQGRVLFYNAAAAELLPGLALERPLERSLDGGGLAAARARLAAGAAATDLALSAADGTRLRGRMRALPGEMGGSVLILRPAQDRPAPPYAPIEALRRHAAALAPLLDDPGRTLPAPAQQAIRAAGQGIVTALRDLDRTLSDAPQDRPRVAAEELARGMGLPLGEVAPVTLAADGWQIGGLLAALGARLEESGRPPTAEIRAAQGEAVLSLRWQGAKLAVDELDRWLQDPPDPDTPDLSGAEILAAHDSAIWPEPQGDGFRLVLPLPLSEIPRAARPSVTYDFALAASGREDERDLRGLCCVVFDTETTGLSLSDRIVQIAGLRIAGGRLTGERFETLVHPCRAIPPGSTRYHGITDQMVADAPDMAAALRDFHAFAEDAVLIAHNAPFDMGLLRAAEAESGRHFSNPVMDTVLLSAMLWGQGATHSLDAICDRLGIVLPPERRHTAMGDAEATAQAYLRMLPALEARGITSFARMRREAQRHRRLLSDANLAAAHGPPPR</sequence>
<feature type="domain" description="Exonuclease" evidence="6">
    <location>
        <begin position="453"/>
        <end position="620"/>
    </location>
</feature>
<keyword evidence="5" id="KW-0472">Membrane</keyword>
<dbReference type="FunFam" id="3.30.420.10:FF:000045">
    <property type="entry name" value="3'-5' exonuclease DinG"/>
    <property type="match status" value="1"/>
</dbReference>
<keyword evidence="8" id="KW-1185">Reference proteome</keyword>
<dbReference type="InterPro" id="IPR036397">
    <property type="entry name" value="RNaseH_sf"/>
</dbReference>
<dbReference type="EC" id="2.7.7.7" evidence="1"/>
<dbReference type="InterPro" id="IPR006054">
    <property type="entry name" value="DnaQ"/>
</dbReference>
<dbReference type="AlphaFoldDB" id="A0A1G7BFJ1"/>
<evidence type="ECO:0000313" key="8">
    <source>
        <dbReference type="Proteomes" id="UP000199344"/>
    </source>
</evidence>
<feature type="transmembrane region" description="Helical" evidence="5">
    <location>
        <begin position="51"/>
        <end position="71"/>
    </location>
</feature>
<reference evidence="7 8" key="1">
    <citation type="submission" date="2016-10" db="EMBL/GenBank/DDBJ databases">
        <authorList>
            <person name="de Groot N.N."/>
        </authorList>
    </citation>
    <scope>NUCLEOTIDE SEQUENCE [LARGE SCALE GENOMIC DNA]</scope>
    <source>
        <strain evidence="7 8">DSM 22220</strain>
    </source>
</reference>
<dbReference type="Pfam" id="PF00929">
    <property type="entry name" value="RNase_T"/>
    <property type="match status" value="1"/>
</dbReference>
<evidence type="ECO:0000256" key="5">
    <source>
        <dbReference type="SAM" id="Phobius"/>
    </source>
</evidence>
<gene>
    <name evidence="7" type="ORF">SAMN05421538_10581</name>
</gene>